<evidence type="ECO:0000256" key="4">
    <source>
        <dbReference type="ARBA" id="ARBA00022692"/>
    </source>
</evidence>
<dbReference type="Proteomes" id="UP000006190">
    <property type="component" value="Unassembled WGS sequence"/>
</dbReference>
<feature type="transmembrane region" description="Helical" evidence="8">
    <location>
        <begin position="7"/>
        <end position="25"/>
    </location>
</feature>
<dbReference type="GO" id="GO:0016747">
    <property type="term" value="F:acyltransferase activity, transferring groups other than amino-acyl groups"/>
    <property type="evidence" value="ECO:0007669"/>
    <property type="project" value="InterPro"/>
</dbReference>
<feature type="domain" description="Acyltransferase 3" evidence="9">
    <location>
        <begin position="6"/>
        <end position="339"/>
    </location>
</feature>
<dbReference type="Pfam" id="PF01757">
    <property type="entry name" value="Acyl_transf_3"/>
    <property type="match status" value="1"/>
</dbReference>
<dbReference type="GO" id="GO:0000271">
    <property type="term" value="P:polysaccharide biosynthetic process"/>
    <property type="evidence" value="ECO:0007669"/>
    <property type="project" value="TreeGrafter"/>
</dbReference>
<dbReference type="STRING" id="883113.HMPREF9708_00770"/>
<dbReference type="SUPFAM" id="SSF52266">
    <property type="entry name" value="SGNH hydrolase"/>
    <property type="match status" value="1"/>
</dbReference>
<feature type="transmembrane region" description="Helical" evidence="8">
    <location>
        <begin position="202"/>
        <end position="220"/>
    </location>
</feature>
<dbReference type="GO" id="GO:0005886">
    <property type="term" value="C:plasma membrane"/>
    <property type="evidence" value="ECO:0007669"/>
    <property type="project" value="UniProtKB-SubCell"/>
</dbReference>
<keyword evidence="7" id="KW-0012">Acyltransferase</keyword>
<feature type="transmembrane region" description="Helical" evidence="8">
    <location>
        <begin position="136"/>
        <end position="155"/>
    </location>
</feature>
<dbReference type="PATRIC" id="fig|883113.3.peg.768"/>
<evidence type="ECO:0000313" key="11">
    <source>
        <dbReference type="Proteomes" id="UP000006190"/>
    </source>
</evidence>
<dbReference type="EMBL" id="AGEG01000009">
    <property type="protein sequence ID" value="EHR37209.1"/>
    <property type="molecule type" value="Genomic_DNA"/>
</dbReference>
<organism evidence="10 11">
    <name type="scientific">Facklamia languida CCUG 37842</name>
    <dbReference type="NCBI Taxonomy" id="883113"/>
    <lineage>
        <taxon>Bacteria</taxon>
        <taxon>Bacillati</taxon>
        <taxon>Bacillota</taxon>
        <taxon>Bacilli</taxon>
        <taxon>Lactobacillales</taxon>
        <taxon>Aerococcaceae</taxon>
        <taxon>Facklamia</taxon>
    </lineage>
</organism>
<evidence type="ECO:0000256" key="3">
    <source>
        <dbReference type="ARBA" id="ARBA00022679"/>
    </source>
</evidence>
<feature type="transmembrane region" description="Helical" evidence="8">
    <location>
        <begin position="31"/>
        <end position="49"/>
    </location>
</feature>
<feature type="transmembrane region" description="Helical" evidence="8">
    <location>
        <begin position="387"/>
        <end position="404"/>
    </location>
</feature>
<keyword evidence="4 8" id="KW-0812">Transmembrane</keyword>
<feature type="transmembrane region" description="Helical" evidence="8">
    <location>
        <begin position="297"/>
        <end position="316"/>
    </location>
</feature>
<evidence type="ECO:0000256" key="8">
    <source>
        <dbReference type="SAM" id="Phobius"/>
    </source>
</evidence>
<feature type="transmembrane region" description="Helical" evidence="8">
    <location>
        <begin position="167"/>
        <end position="182"/>
    </location>
</feature>
<comment type="subcellular location">
    <subcellularLocation>
        <location evidence="1">Cell membrane</location>
        <topology evidence="1">Multi-pass membrane protein</topology>
    </subcellularLocation>
</comment>
<evidence type="ECO:0000256" key="2">
    <source>
        <dbReference type="ARBA" id="ARBA00022475"/>
    </source>
</evidence>
<feature type="transmembrane region" description="Helical" evidence="8">
    <location>
        <begin position="264"/>
        <end position="285"/>
    </location>
</feature>
<keyword evidence="2" id="KW-1003">Cell membrane</keyword>
<evidence type="ECO:0000259" key="9">
    <source>
        <dbReference type="Pfam" id="PF01757"/>
    </source>
</evidence>
<evidence type="ECO:0000256" key="1">
    <source>
        <dbReference type="ARBA" id="ARBA00004651"/>
    </source>
</evidence>
<proteinExistence type="predicted"/>
<feature type="transmembrane region" description="Helical" evidence="8">
    <location>
        <begin position="232"/>
        <end position="252"/>
    </location>
</feature>
<accession>H3NIT1</accession>
<reference evidence="10 11" key="1">
    <citation type="submission" date="2012-01" db="EMBL/GenBank/DDBJ databases">
        <title>The Genome Sequence of Facklamia languida CCUG 37842.</title>
        <authorList>
            <consortium name="The Broad Institute Genome Sequencing Platform"/>
            <person name="Earl A."/>
            <person name="Ward D."/>
            <person name="Feldgarden M."/>
            <person name="Gevers D."/>
            <person name="Huys G."/>
            <person name="Young S.K."/>
            <person name="Zeng Q."/>
            <person name="Gargeya S."/>
            <person name="Fitzgerald M."/>
            <person name="Haas B."/>
            <person name="Abouelleil A."/>
            <person name="Alvarado L."/>
            <person name="Arachchi H.M."/>
            <person name="Berlin A."/>
            <person name="Chapman S.B."/>
            <person name="Gearin G."/>
            <person name="Goldberg J."/>
            <person name="Griggs A."/>
            <person name="Gujja S."/>
            <person name="Hansen M."/>
            <person name="Heiman D."/>
            <person name="Howarth C."/>
            <person name="Larimer J."/>
            <person name="Lui A."/>
            <person name="MacDonald P.J.P."/>
            <person name="McCowen C."/>
            <person name="Montmayeur A."/>
            <person name="Murphy C."/>
            <person name="Neiman D."/>
            <person name="Pearson M."/>
            <person name="Priest M."/>
            <person name="Roberts A."/>
            <person name="Saif S."/>
            <person name="Shea T."/>
            <person name="Sisk P."/>
            <person name="Stolte C."/>
            <person name="Sykes S."/>
            <person name="Wortman J."/>
            <person name="Nusbaum C."/>
            <person name="Birren B."/>
        </authorList>
    </citation>
    <scope>NUCLEOTIDE SEQUENCE [LARGE SCALE GENOMIC DNA]</scope>
    <source>
        <strain evidence="10 11">CCUG 37842</strain>
    </source>
</reference>
<evidence type="ECO:0000256" key="7">
    <source>
        <dbReference type="ARBA" id="ARBA00023315"/>
    </source>
</evidence>
<evidence type="ECO:0000256" key="6">
    <source>
        <dbReference type="ARBA" id="ARBA00023136"/>
    </source>
</evidence>
<comment type="caution">
    <text evidence="10">The sequence shown here is derived from an EMBL/GenBank/DDBJ whole genome shotgun (WGS) entry which is preliminary data.</text>
</comment>
<dbReference type="Gene3D" id="3.40.50.1110">
    <property type="entry name" value="SGNH hydrolase"/>
    <property type="match status" value="1"/>
</dbReference>
<dbReference type="AlphaFoldDB" id="H3NIT1"/>
<dbReference type="InterPro" id="IPR002656">
    <property type="entry name" value="Acyl_transf_3_dom"/>
</dbReference>
<dbReference type="HOGENOM" id="CLU_005679_11_2_9"/>
<dbReference type="PANTHER" id="PTHR23028">
    <property type="entry name" value="ACETYLTRANSFERASE"/>
    <property type="match status" value="1"/>
</dbReference>
<keyword evidence="6 8" id="KW-0472">Membrane</keyword>
<evidence type="ECO:0000256" key="5">
    <source>
        <dbReference type="ARBA" id="ARBA00022989"/>
    </source>
</evidence>
<dbReference type="InterPro" id="IPR050879">
    <property type="entry name" value="Acyltransferase_3"/>
</dbReference>
<feature type="transmembrane region" description="Helical" evidence="8">
    <location>
        <begin position="70"/>
        <end position="92"/>
    </location>
</feature>
<feature type="transmembrane region" description="Helical" evidence="8">
    <location>
        <begin position="328"/>
        <end position="348"/>
    </location>
</feature>
<sequence length="675" mass="77617">MMKHIKALDGLKGFSIIAIILYHLWPQYVPGGFLTVNLFLVVAGYFMANKFASSDVLDDRRAMGQTLKKTIARIWFPLLWLLIWIVIGLLLFNPDLLKSMQNELLASLFFLNNAFQLASQKSYFTDMAIASPLTHLWYIAIYVQSFLVSLPLLWLCQRKIHSNNFKAIIWLLIFAACCYINYSRYIPHADPSPVYYSLLTRYASFAMGIATFYLIPVIKQALQNVTLFERRLFYFLMTLGSFILMITLILKVDDQSPDTYQVWLLYYNLLAAFFIIGAQQQFVILERLIGNPILSWFGKRSYSFYLWYYPVIVYGLNFTRDFQSHVDWLKALILVGILFTGYAFYLFFESKRFDFLFGSNFNFKENGQKLTQALQAPLTHLGLLSRLLFFIICMGYFVTGLVYADNKIPLALLELEYGLYRANPAPFYPYPFYQVEGEMKTTRQTLKDFDQTFDTHFLLPSKASHPIEQAFKEDIRSSVSADLTQLSENNQTILAEVANLNPDFLDLLEPTEIIKSYDLPVTLFGDSLAKLTGYTFSTLFTQSETYGYPSMDIWHSYDRFQALLDEGLVADTLVINLGTNSGLDDEGMDQLIAMAGDREIYFVNTNSAVQHVDIVNDCIKTAAKKYPNVHEVDWHSLALGHPEYYMDDDIHLSLEGEILYTATVAKAIYQQSLKP</sequence>
<name>H3NIT1_9LACT</name>
<evidence type="ECO:0000313" key="10">
    <source>
        <dbReference type="EMBL" id="EHR37209.1"/>
    </source>
</evidence>
<dbReference type="PANTHER" id="PTHR23028:SF53">
    <property type="entry name" value="ACYL_TRANSF_3 DOMAIN-CONTAINING PROTEIN"/>
    <property type="match status" value="1"/>
</dbReference>
<keyword evidence="5 8" id="KW-1133">Transmembrane helix</keyword>
<protein>
    <recommendedName>
        <fullName evidence="9">Acyltransferase 3 domain-containing protein</fullName>
    </recommendedName>
</protein>
<keyword evidence="11" id="KW-1185">Reference proteome</keyword>
<keyword evidence="3" id="KW-0808">Transferase</keyword>
<dbReference type="InterPro" id="IPR036514">
    <property type="entry name" value="SGNH_hydro_sf"/>
</dbReference>
<dbReference type="eggNOG" id="COG1835">
    <property type="taxonomic scope" value="Bacteria"/>
</dbReference>
<gene>
    <name evidence="10" type="ORF">HMPREF9708_00770</name>
</gene>